<feature type="compositionally biased region" description="Polar residues" evidence="1">
    <location>
        <begin position="46"/>
        <end position="59"/>
    </location>
</feature>
<dbReference type="AlphaFoldDB" id="A0A182S7Q2"/>
<name>A0A182S7Q2_9DIPT</name>
<reference evidence="2" key="2">
    <citation type="submission" date="2020-05" db="UniProtKB">
        <authorList>
            <consortium name="EnsemblMetazoa"/>
        </authorList>
    </citation>
    <scope>IDENTIFICATION</scope>
    <source>
        <strain evidence="2">maculatus3</strain>
    </source>
</reference>
<reference evidence="3" key="1">
    <citation type="submission" date="2013-09" db="EMBL/GenBank/DDBJ databases">
        <title>The Genome Sequence of Anopheles maculatus species B.</title>
        <authorList>
            <consortium name="The Broad Institute Genomics Platform"/>
            <person name="Neafsey D.E."/>
            <person name="Besansky N."/>
            <person name="Howell P."/>
            <person name="Walton C."/>
            <person name="Young S.K."/>
            <person name="Zeng Q."/>
            <person name="Gargeya S."/>
            <person name="Fitzgerald M."/>
            <person name="Haas B."/>
            <person name="Abouelleil A."/>
            <person name="Allen A.W."/>
            <person name="Alvarado L."/>
            <person name="Arachchi H.M."/>
            <person name="Berlin A.M."/>
            <person name="Chapman S.B."/>
            <person name="Gainer-Dewar J."/>
            <person name="Goldberg J."/>
            <person name="Griggs A."/>
            <person name="Gujja S."/>
            <person name="Hansen M."/>
            <person name="Howarth C."/>
            <person name="Imamovic A."/>
            <person name="Ireland A."/>
            <person name="Larimer J."/>
            <person name="McCowan C."/>
            <person name="Murphy C."/>
            <person name="Pearson M."/>
            <person name="Poon T.W."/>
            <person name="Priest M."/>
            <person name="Roberts A."/>
            <person name="Saif S."/>
            <person name="Shea T."/>
            <person name="Sisk P."/>
            <person name="Sykes S."/>
            <person name="Wortman J."/>
            <person name="Nusbaum C."/>
            <person name="Birren B."/>
        </authorList>
    </citation>
    <scope>NUCLEOTIDE SEQUENCE [LARGE SCALE GENOMIC DNA]</scope>
    <source>
        <strain evidence="3">maculatus3</strain>
    </source>
</reference>
<sequence>MNVKPKIDKLYMEKQSQYPDVYLSSFILHERTKLCTLIRNDRTRIDTATLSRPSNSQPTPEYGGHTEQQTDDDSQTDPSHPTSGHIFSIRSKLTTGSSLSINFETDGHGGIRVLQEKYGLSEMLPVRSGKLTLRDGDWHSLALSARNGGYVTVYIDCQWSNSFVLTKGSIELPQYPIVEIGRNVELRQLMVVPGEKSAQLQCNPHPVPIHDTENRRVTNYFEHHNLPPA</sequence>
<dbReference type="VEuPathDB" id="VectorBase:AMAM001360"/>
<evidence type="ECO:0000256" key="1">
    <source>
        <dbReference type="SAM" id="MobiDB-lite"/>
    </source>
</evidence>
<organism evidence="2 3">
    <name type="scientific">Anopheles maculatus</name>
    <dbReference type="NCBI Taxonomy" id="74869"/>
    <lineage>
        <taxon>Eukaryota</taxon>
        <taxon>Metazoa</taxon>
        <taxon>Ecdysozoa</taxon>
        <taxon>Arthropoda</taxon>
        <taxon>Hexapoda</taxon>
        <taxon>Insecta</taxon>
        <taxon>Pterygota</taxon>
        <taxon>Neoptera</taxon>
        <taxon>Endopterygota</taxon>
        <taxon>Diptera</taxon>
        <taxon>Nematocera</taxon>
        <taxon>Culicoidea</taxon>
        <taxon>Culicidae</taxon>
        <taxon>Anophelinae</taxon>
        <taxon>Anopheles</taxon>
        <taxon>Anopheles maculatus group</taxon>
    </lineage>
</organism>
<proteinExistence type="predicted"/>
<keyword evidence="3" id="KW-1185">Reference proteome</keyword>
<dbReference type="Proteomes" id="UP000075901">
    <property type="component" value="Unassembled WGS sequence"/>
</dbReference>
<protein>
    <recommendedName>
        <fullName evidence="4">Laminin G domain-containing protein</fullName>
    </recommendedName>
</protein>
<dbReference type="InterPro" id="IPR013320">
    <property type="entry name" value="ConA-like_dom_sf"/>
</dbReference>
<feature type="region of interest" description="Disordered" evidence="1">
    <location>
        <begin position="46"/>
        <end position="86"/>
    </location>
</feature>
<evidence type="ECO:0000313" key="3">
    <source>
        <dbReference type="Proteomes" id="UP000075901"/>
    </source>
</evidence>
<accession>A0A182S7Q2</accession>
<evidence type="ECO:0008006" key="4">
    <source>
        <dbReference type="Google" id="ProtNLM"/>
    </source>
</evidence>
<evidence type="ECO:0000313" key="2">
    <source>
        <dbReference type="EnsemblMetazoa" id="AMAM001360-PA"/>
    </source>
</evidence>
<dbReference type="SUPFAM" id="SSF49899">
    <property type="entry name" value="Concanavalin A-like lectins/glucanases"/>
    <property type="match status" value="1"/>
</dbReference>
<dbReference type="EnsemblMetazoa" id="AMAM001360-RA">
    <property type="protein sequence ID" value="AMAM001360-PA"/>
    <property type="gene ID" value="AMAM001360"/>
</dbReference>
<dbReference type="Gene3D" id="2.60.120.200">
    <property type="match status" value="1"/>
</dbReference>